<dbReference type="EMBL" id="JQ866932">
    <property type="protein sequence ID" value="AFW19800.1"/>
    <property type="molecule type" value="mRNA"/>
</dbReference>
<evidence type="ECO:0000256" key="4">
    <source>
        <dbReference type="ARBA" id="ARBA00022729"/>
    </source>
</evidence>
<dbReference type="GO" id="GO:0005179">
    <property type="term" value="F:hormone activity"/>
    <property type="evidence" value="ECO:0007669"/>
    <property type="project" value="InterPro"/>
</dbReference>
<reference evidence="10" key="3">
    <citation type="journal article" date="2015" name="Nature">
        <title>Two insulin receptors determine alternative wing morphs in planthoppers.</title>
        <authorList>
            <person name="Xu H.-J."/>
            <person name="Xue J."/>
            <person name="Lu B."/>
            <person name="Zhang X.-C."/>
            <person name="Zhuo J.-C."/>
            <person name="He S.-F."/>
            <person name="Ma X.-F."/>
            <person name="Jiang Y.-Q."/>
            <person name="Fan H.-W."/>
            <person name="Xu J.-Y."/>
            <person name="Ye Y.-X."/>
            <person name="Pan P.-L."/>
            <person name="Li Q."/>
            <person name="Bao Y.-Y."/>
            <person name="Nijhout H.F."/>
            <person name="Zhang C.-X."/>
        </authorList>
    </citation>
    <scope>NUCLEOTIDE SEQUENCE</scope>
</reference>
<evidence type="ECO:0000259" key="8">
    <source>
        <dbReference type="SMART" id="SM00078"/>
    </source>
</evidence>
<dbReference type="InterPro" id="IPR016179">
    <property type="entry name" value="Insulin-like"/>
</dbReference>
<dbReference type="InterPro" id="IPR022353">
    <property type="entry name" value="Insulin_CS"/>
</dbReference>
<comment type="subcellular location">
    <subcellularLocation>
        <location evidence="6">Secreted</location>
    </subcellularLocation>
</comment>
<keyword evidence="5" id="KW-1015">Disulfide bond</keyword>
<keyword evidence="3" id="KW-0165">Cleavage on pair of basic residues</keyword>
<dbReference type="PANTHER" id="PTHR13647:SF4">
    <property type="entry name" value="INSULIN-LIKE PEPTIDE 1-RELATED"/>
    <property type="match status" value="1"/>
</dbReference>
<dbReference type="InterPro" id="IPR036438">
    <property type="entry name" value="Insulin-like_sf"/>
</dbReference>
<dbReference type="EMBL" id="AB817262">
    <property type="protein sequence ID" value="BAO00959.1"/>
    <property type="molecule type" value="mRNA"/>
</dbReference>
<feature type="chain" id="PRO_5007730411" evidence="7">
    <location>
        <begin position="19"/>
        <end position="135"/>
    </location>
</feature>
<dbReference type="PANTHER" id="PTHR13647">
    <property type="entry name" value="INSULIN-LIKE PEPTIDE 2-RELATED"/>
    <property type="match status" value="1"/>
</dbReference>
<feature type="domain" description="Insulin-like" evidence="8">
    <location>
        <begin position="32"/>
        <end position="131"/>
    </location>
</feature>
<evidence type="ECO:0000256" key="5">
    <source>
        <dbReference type="ARBA" id="ARBA00023157"/>
    </source>
</evidence>
<name>U3U8Z8_NILLU</name>
<gene>
    <name evidence="11" type="primary">irp3</name>
</gene>
<feature type="signal peptide" evidence="7">
    <location>
        <begin position="1"/>
        <end position="18"/>
    </location>
</feature>
<dbReference type="Gene3D" id="1.10.100.10">
    <property type="entry name" value="Insulin-like"/>
    <property type="match status" value="1"/>
</dbReference>
<evidence type="ECO:0000256" key="7">
    <source>
        <dbReference type="SAM" id="SignalP"/>
    </source>
</evidence>
<evidence type="ECO:0000256" key="3">
    <source>
        <dbReference type="ARBA" id="ARBA00022685"/>
    </source>
</evidence>
<accession>U3U8Z8</accession>
<dbReference type="PIRSF" id="PIRSF018431">
    <property type="entry name" value="Molluscan_insulin_rel_peptide"/>
    <property type="match status" value="1"/>
</dbReference>
<reference evidence="11" key="2">
    <citation type="journal article" date="2014" name="Peptides">
        <title>Transcriptome analysis of neuropeptides and G-protein coupled receptors (GPCRs) for neuropeptides in the brown planthopper Nilaparvata lugens.</title>
        <authorList>
            <person name="Tanaka Y."/>
            <person name="Suetsugu Y."/>
            <person name="Yamamoto K."/>
            <person name="Noda H."/>
            <person name="Shinoda T."/>
        </authorList>
    </citation>
    <scope>NUCLEOTIDE SEQUENCE</scope>
</reference>
<evidence type="ECO:0000313" key="10">
    <source>
        <dbReference type="EMBL" id="AIY24647.1"/>
    </source>
</evidence>
<comment type="subunit">
    <text evidence="2">Heterodimer of a B chain and an A chain linked by two disulfide bonds.</text>
</comment>
<dbReference type="PRINTS" id="PR00276">
    <property type="entry name" value="INSULINFAMLY"/>
</dbReference>
<dbReference type="GO" id="GO:0005576">
    <property type="term" value="C:extracellular region"/>
    <property type="evidence" value="ECO:0007669"/>
    <property type="project" value="UniProtKB-SubCell"/>
</dbReference>
<dbReference type="SUPFAM" id="SSF56994">
    <property type="entry name" value="Insulin-like"/>
    <property type="match status" value="1"/>
</dbReference>
<organism evidence="11">
    <name type="scientific">Nilaparvata lugens</name>
    <name type="common">Brown planthopper</name>
    <dbReference type="NCBI Taxonomy" id="108931"/>
    <lineage>
        <taxon>Eukaryota</taxon>
        <taxon>Metazoa</taxon>
        <taxon>Ecdysozoa</taxon>
        <taxon>Arthropoda</taxon>
        <taxon>Hexapoda</taxon>
        <taxon>Insecta</taxon>
        <taxon>Pterygota</taxon>
        <taxon>Neoptera</taxon>
        <taxon>Paraneoptera</taxon>
        <taxon>Hemiptera</taxon>
        <taxon>Auchenorrhyncha</taxon>
        <taxon>Fulgoroidea</taxon>
        <taxon>Delphacidae</taxon>
        <taxon>Delphacinae</taxon>
        <taxon>Nilaparvata</taxon>
    </lineage>
</organism>
<comment type="similarity">
    <text evidence="1 6">Belongs to the insulin family.</text>
</comment>
<proteinExistence type="evidence at transcript level"/>
<evidence type="ECO:0000256" key="2">
    <source>
        <dbReference type="ARBA" id="ARBA00011207"/>
    </source>
</evidence>
<protein>
    <submittedName>
        <fullName evidence="9 10">Insulin-like peptide</fullName>
    </submittedName>
    <submittedName>
        <fullName evidence="11">Insulin-related peptide 3</fullName>
    </submittedName>
</protein>
<dbReference type="Pfam" id="PF00049">
    <property type="entry name" value="Insulin"/>
    <property type="match status" value="1"/>
</dbReference>
<dbReference type="CDD" id="cd00101">
    <property type="entry name" value="IlGF_like"/>
    <property type="match status" value="1"/>
</dbReference>
<keyword evidence="6" id="KW-0964">Secreted</keyword>
<keyword evidence="4 7" id="KW-0732">Signal</keyword>
<dbReference type="OrthoDB" id="6330326at2759"/>
<dbReference type="InterPro" id="IPR022352">
    <property type="entry name" value="Ins/IGF/rlx"/>
</dbReference>
<evidence type="ECO:0000256" key="6">
    <source>
        <dbReference type="RuleBase" id="RU000406"/>
    </source>
</evidence>
<evidence type="ECO:0000256" key="1">
    <source>
        <dbReference type="ARBA" id="ARBA00009034"/>
    </source>
</evidence>
<dbReference type="EMBL" id="KF974342">
    <property type="protein sequence ID" value="AIY24647.1"/>
    <property type="molecule type" value="mRNA"/>
</dbReference>
<dbReference type="AlphaFoldDB" id="U3U8Z8"/>
<evidence type="ECO:0000313" key="11">
    <source>
        <dbReference type="EMBL" id="BAO00959.1"/>
    </source>
</evidence>
<dbReference type="PROSITE" id="PS00262">
    <property type="entry name" value="INSULIN"/>
    <property type="match status" value="1"/>
</dbReference>
<dbReference type="SMART" id="SM00078">
    <property type="entry name" value="IlGF"/>
    <property type="match status" value="1"/>
</dbReference>
<evidence type="ECO:0000313" key="9">
    <source>
        <dbReference type="EMBL" id="AFW19800.1"/>
    </source>
</evidence>
<reference evidence="9" key="1">
    <citation type="submission" date="2012-03" db="EMBL/GenBank/DDBJ databases">
        <title>Neuropeptide and peptide hormone genes in Nilaparvata lugens.</title>
        <authorList>
            <person name="Liu X.G."/>
            <person name="Ren Y.D."/>
            <person name="Liu X.T."/>
        </authorList>
    </citation>
    <scope>NUCLEOTIDE SEQUENCE</scope>
</reference>
<sequence>MFPTRIILLILGIESILANKDLVLISEERQTFHVCGHHLATLLNLVCEGNYNGQLSKKSSTGEIDWQREMEQQQLETEDSLNDLVYQFPFRSRAHANAFLAPDGVFRRHTRGIVEECCKKPCTRYELKMYCADSK</sequence>